<dbReference type="KEGG" id="bbae:FRD01_03250"/>
<evidence type="ECO:0000256" key="11">
    <source>
        <dbReference type="ARBA" id="ARBA00022989"/>
    </source>
</evidence>
<comment type="catalytic activity">
    <reaction evidence="1">
        <text>ATP + protein L-histidine = ADP + protein N-phospho-L-histidine.</text>
        <dbReference type="EC" id="2.7.13.3"/>
    </reaction>
</comment>
<keyword evidence="11 15" id="KW-1133">Transmembrane helix</keyword>
<dbReference type="SUPFAM" id="SSF158472">
    <property type="entry name" value="HAMP domain-like"/>
    <property type="match status" value="1"/>
</dbReference>
<evidence type="ECO:0000256" key="1">
    <source>
        <dbReference type="ARBA" id="ARBA00000085"/>
    </source>
</evidence>
<evidence type="ECO:0000256" key="2">
    <source>
        <dbReference type="ARBA" id="ARBA00004651"/>
    </source>
</evidence>
<keyword evidence="5" id="KW-0597">Phosphoprotein</keyword>
<dbReference type="Pfam" id="PF00672">
    <property type="entry name" value="HAMP"/>
    <property type="match status" value="1"/>
</dbReference>
<evidence type="ECO:0000256" key="8">
    <source>
        <dbReference type="ARBA" id="ARBA00022741"/>
    </source>
</evidence>
<dbReference type="AlphaFoldDB" id="A0A5B8XMS2"/>
<keyword evidence="6" id="KW-0808">Transferase</keyword>
<gene>
    <name evidence="18" type="ORF">FRD01_03250</name>
</gene>
<dbReference type="PROSITE" id="PS50109">
    <property type="entry name" value="HIS_KIN"/>
    <property type="match status" value="1"/>
</dbReference>
<dbReference type="InterPro" id="IPR005467">
    <property type="entry name" value="His_kinase_dom"/>
</dbReference>
<dbReference type="GO" id="GO:0005886">
    <property type="term" value="C:plasma membrane"/>
    <property type="evidence" value="ECO:0007669"/>
    <property type="project" value="UniProtKB-SubCell"/>
</dbReference>
<dbReference type="GO" id="GO:0000155">
    <property type="term" value="F:phosphorelay sensor kinase activity"/>
    <property type="evidence" value="ECO:0007669"/>
    <property type="project" value="InterPro"/>
</dbReference>
<dbReference type="Gene3D" id="1.10.287.130">
    <property type="match status" value="1"/>
</dbReference>
<keyword evidence="7 15" id="KW-0812">Transmembrane</keyword>
<dbReference type="GO" id="GO:0005524">
    <property type="term" value="F:ATP binding"/>
    <property type="evidence" value="ECO:0007669"/>
    <property type="project" value="UniProtKB-KW"/>
</dbReference>
<dbReference type="InterPro" id="IPR004358">
    <property type="entry name" value="Sig_transdc_His_kin-like_C"/>
</dbReference>
<dbReference type="PROSITE" id="PS50885">
    <property type="entry name" value="HAMP"/>
    <property type="match status" value="1"/>
</dbReference>
<evidence type="ECO:0000256" key="10">
    <source>
        <dbReference type="ARBA" id="ARBA00022840"/>
    </source>
</evidence>
<dbReference type="InterPro" id="IPR036097">
    <property type="entry name" value="HisK_dim/P_sf"/>
</dbReference>
<proteinExistence type="predicted"/>
<feature type="domain" description="Histidine kinase" evidence="16">
    <location>
        <begin position="295"/>
        <end position="502"/>
    </location>
</feature>
<dbReference type="CDD" id="cd06225">
    <property type="entry name" value="HAMP"/>
    <property type="match status" value="1"/>
</dbReference>
<feature type="coiled-coil region" evidence="14">
    <location>
        <begin position="162"/>
        <end position="189"/>
    </location>
</feature>
<dbReference type="SMART" id="SM00304">
    <property type="entry name" value="HAMP"/>
    <property type="match status" value="1"/>
</dbReference>
<dbReference type="Pfam" id="PF00512">
    <property type="entry name" value="HisKA"/>
    <property type="match status" value="1"/>
</dbReference>
<dbReference type="InterPro" id="IPR036890">
    <property type="entry name" value="HATPase_C_sf"/>
</dbReference>
<reference evidence="18 19" key="1">
    <citation type="submission" date="2019-08" db="EMBL/GenBank/DDBJ databases">
        <authorList>
            <person name="Liang Q."/>
        </authorList>
    </citation>
    <scope>NUCLEOTIDE SEQUENCE [LARGE SCALE GENOMIC DNA]</scope>
    <source>
        <strain evidence="18 19">V1718</strain>
    </source>
</reference>
<keyword evidence="9" id="KW-0418">Kinase</keyword>
<dbReference type="EC" id="2.7.13.3" evidence="3"/>
<comment type="subcellular location">
    <subcellularLocation>
        <location evidence="2">Cell membrane</location>
        <topology evidence="2">Multi-pass membrane protein</topology>
    </subcellularLocation>
</comment>
<feature type="transmembrane region" description="Helical" evidence="15">
    <location>
        <begin position="195"/>
        <end position="216"/>
    </location>
</feature>
<dbReference type="SUPFAM" id="SSF47384">
    <property type="entry name" value="Homodimeric domain of signal transducing histidine kinase"/>
    <property type="match status" value="1"/>
</dbReference>
<evidence type="ECO:0000256" key="4">
    <source>
        <dbReference type="ARBA" id="ARBA00022475"/>
    </source>
</evidence>
<dbReference type="PANTHER" id="PTHR45528:SF1">
    <property type="entry name" value="SENSOR HISTIDINE KINASE CPXA"/>
    <property type="match status" value="1"/>
</dbReference>
<dbReference type="SMART" id="SM00388">
    <property type="entry name" value="HisKA"/>
    <property type="match status" value="1"/>
</dbReference>
<dbReference type="CDD" id="cd00082">
    <property type="entry name" value="HisKA"/>
    <property type="match status" value="1"/>
</dbReference>
<keyword evidence="10" id="KW-0067">ATP-binding</keyword>
<protein>
    <recommendedName>
        <fullName evidence="3">histidine kinase</fullName>
        <ecNumber evidence="3">2.7.13.3</ecNumber>
    </recommendedName>
</protein>
<sequence length="503" mass="56837">MKFSIATKIFLAFTATIVVFGTVLVFGVWRTQKTLERVQAVNQTIVPLSLSLSDIQTDLRSFSLILNERDPLVLRRTIQVTRLAPSVPDRFERRIRQSVELSASPLLAPAVDIEFSNRVQDLESAIKTFSQDSKSLTQLVLDDRREDDDRIVEAQTKLRDHVRRIDSELTALRAELRRATDKNIKEANQFERSSLYILAVSTGVALFVALVLLFAVSMTMRRLTHLTAAAKRIGAGDYSPLQAANKAPSDEIGTLFREFDQMARSIAERDQQLREQHARFVKTERLATIGRMTSLITHELRNPLSSINLNAEMVYDSMSHESSDPEVMEHLNTIIHEVDRLKDITEQYLVYARLPAPKFEAFSLRELVENLVDFHTWEWQDLGAEVQVEGEDPQIFADPGQIRQALLNIIKNAVEAGDSDQTILVRIEDGDDHVTLSIEDHSGGLPDVDLEKIFEPFYTTKQSGTGLGLAMTQQIIDEHGGKLRVEATENGTRFIIELKKENS</sequence>
<evidence type="ECO:0000313" key="18">
    <source>
        <dbReference type="EMBL" id="QED26288.1"/>
    </source>
</evidence>
<evidence type="ECO:0000259" key="16">
    <source>
        <dbReference type="PROSITE" id="PS50109"/>
    </source>
</evidence>
<organism evidence="18 19">
    <name type="scientific">Microvenator marinus</name>
    <dbReference type="NCBI Taxonomy" id="2600177"/>
    <lineage>
        <taxon>Bacteria</taxon>
        <taxon>Deltaproteobacteria</taxon>
        <taxon>Bradymonadales</taxon>
        <taxon>Microvenatoraceae</taxon>
        <taxon>Microvenator</taxon>
    </lineage>
</organism>
<dbReference type="PRINTS" id="PR00344">
    <property type="entry name" value="BCTRLSENSOR"/>
</dbReference>
<accession>A0A5B8XMS2</accession>
<feature type="transmembrane region" description="Helical" evidence="15">
    <location>
        <begin position="9"/>
        <end position="29"/>
    </location>
</feature>
<evidence type="ECO:0000256" key="5">
    <source>
        <dbReference type="ARBA" id="ARBA00022553"/>
    </source>
</evidence>
<dbReference type="RefSeq" id="WP_146957605.1">
    <property type="nucleotide sequence ID" value="NZ_CP042467.1"/>
</dbReference>
<dbReference type="InterPro" id="IPR003661">
    <property type="entry name" value="HisK_dim/P_dom"/>
</dbReference>
<dbReference type="InterPro" id="IPR003660">
    <property type="entry name" value="HAMP_dom"/>
</dbReference>
<dbReference type="EMBL" id="CP042467">
    <property type="protein sequence ID" value="QED26288.1"/>
    <property type="molecule type" value="Genomic_DNA"/>
</dbReference>
<dbReference type="InterPro" id="IPR003594">
    <property type="entry name" value="HATPase_dom"/>
</dbReference>
<keyword evidence="4" id="KW-1003">Cell membrane</keyword>
<keyword evidence="13 15" id="KW-0472">Membrane</keyword>
<evidence type="ECO:0000256" key="7">
    <source>
        <dbReference type="ARBA" id="ARBA00022692"/>
    </source>
</evidence>
<dbReference type="PANTHER" id="PTHR45528">
    <property type="entry name" value="SENSOR HISTIDINE KINASE CPXA"/>
    <property type="match status" value="1"/>
</dbReference>
<keyword evidence="12" id="KW-0902">Two-component regulatory system</keyword>
<evidence type="ECO:0000256" key="3">
    <source>
        <dbReference type="ARBA" id="ARBA00012438"/>
    </source>
</evidence>
<dbReference type="Proteomes" id="UP000321595">
    <property type="component" value="Chromosome"/>
</dbReference>
<keyword evidence="8" id="KW-0547">Nucleotide-binding</keyword>
<keyword evidence="19" id="KW-1185">Reference proteome</keyword>
<dbReference type="Gene3D" id="3.30.565.10">
    <property type="entry name" value="Histidine kinase-like ATPase, C-terminal domain"/>
    <property type="match status" value="1"/>
</dbReference>
<evidence type="ECO:0000256" key="14">
    <source>
        <dbReference type="SAM" id="Coils"/>
    </source>
</evidence>
<name>A0A5B8XMS2_9DELT</name>
<evidence type="ECO:0000256" key="12">
    <source>
        <dbReference type="ARBA" id="ARBA00023012"/>
    </source>
</evidence>
<dbReference type="Gene3D" id="6.10.340.10">
    <property type="match status" value="1"/>
</dbReference>
<evidence type="ECO:0000256" key="13">
    <source>
        <dbReference type="ARBA" id="ARBA00023136"/>
    </source>
</evidence>
<keyword evidence="14" id="KW-0175">Coiled coil</keyword>
<evidence type="ECO:0000256" key="15">
    <source>
        <dbReference type="SAM" id="Phobius"/>
    </source>
</evidence>
<dbReference type="OrthoDB" id="9781147at2"/>
<feature type="domain" description="HAMP" evidence="17">
    <location>
        <begin position="217"/>
        <end position="271"/>
    </location>
</feature>
<dbReference type="InterPro" id="IPR050398">
    <property type="entry name" value="HssS/ArlS-like"/>
</dbReference>
<dbReference type="SUPFAM" id="SSF55874">
    <property type="entry name" value="ATPase domain of HSP90 chaperone/DNA topoisomerase II/histidine kinase"/>
    <property type="match status" value="1"/>
</dbReference>
<evidence type="ECO:0000259" key="17">
    <source>
        <dbReference type="PROSITE" id="PS50885"/>
    </source>
</evidence>
<dbReference type="SMART" id="SM00387">
    <property type="entry name" value="HATPase_c"/>
    <property type="match status" value="1"/>
</dbReference>
<evidence type="ECO:0000256" key="9">
    <source>
        <dbReference type="ARBA" id="ARBA00022777"/>
    </source>
</evidence>
<evidence type="ECO:0000313" key="19">
    <source>
        <dbReference type="Proteomes" id="UP000321595"/>
    </source>
</evidence>
<dbReference type="CDD" id="cd00075">
    <property type="entry name" value="HATPase"/>
    <property type="match status" value="1"/>
</dbReference>
<evidence type="ECO:0000256" key="6">
    <source>
        <dbReference type="ARBA" id="ARBA00022679"/>
    </source>
</evidence>
<dbReference type="Pfam" id="PF02518">
    <property type="entry name" value="HATPase_c"/>
    <property type="match status" value="1"/>
</dbReference>